<dbReference type="STRING" id="1498499.EP47_06985"/>
<dbReference type="OrthoDB" id="5647612at2"/>
<organism evidence="1 2">
    <name type="scientific">Legionella norrlandica</name>
    <dbReference type="NCBI Taxonomy" id="1498499"/>
    <lineage>
        <taxon>Bacteria</taxon>
        <taxon>Pseudomonadati</taxon>
        <taxon>Pseudomonadota</taxon>
        <taxon>Gammaproteobacteria</taxon>
        <taxon>Legionellales</taxon>
        <taxon>Legionellaceae</taxon>
        <taxon>Legionella</taxon>
    </lineage>
</organism>
<evidence type="ECO:0000313" key="2">
    <source>
        <dbReference type="Proteomes" id="UP000054422"/>
    </source>
</evidence>
<proteinExistence type="predicted"/>
<dbReference type="Proteomes" id="UP000054422">
    <property type="component" value="Unassembled WGS sequence"/>
</dbReference>
<evidence type="ECO:0000313" key="1">
    <source>
        <dbReference type="EMBL" id="KGP63878.1"/>
    </source>
</evidence>
<gene>
    <name evidence="1" type="ORF">EP47_06985</name>
</gene>
<dbReference type="EMBL" id="JNCF01000008">
    <property type="protein sequence ID" value="KGP63878.1"/>
    <property type="molecule type" value="Genomic_DNA"/>
</dbReference>
<reference evidence="1 2" key="1">
    <citation type="submission" date="2014-05" db="EMBL/GenBank/DDBJ databases">
        <authorList>
            <person name="Rizzardi K."/>
            <person name="Winiecka-Krusnell J."/>
            <person name="Ramliden M."/>
            <person name="Alm E."/>
            <person name="Andersson S."/>
            <person name="Byfors S."/>
        </authorList>
    </citation>
    <scope>NUCLEOTIDE SEQUENCE [LARGE SCALE GENOMIC DNA]</scope>
    <source>
        <strain evidence="1 2">LEGN</strain>
    </source>
</reference>
<keyword evidence="2" id="KW-1185">Reference proteome</keyword>
<sequence length="427" mass="49605">MTFTPPAFAIVSVNTRNLETEFSSLLGRYKILTDIPKEWSNNEIIQQTLETLLNRTHNVETCPTARSPAKEALKKLCNEVRNIAKENNEEKSKQAILFLLGGLLHRYFRIIKEYRRSLTALYSTDPKNCRLFQAIRLALGLPQEMEEGYTDRDLKILDATTIITALETFRDNMLLEIEGEDKRKRPRYKTYPHFSDDKTHFVTYLQDIIDERKILGAPILKQFKAIAFMQSLIKPIEEEHKQLEEALVLLGEQLLRSYPDFNSLNIDLLEEQVIAHIKSEILREKILDLLYTPYIQENLKKMNHQLFIKEMKNCNSSIASYRVCGGYSLLLQNTNVKEQLRFCIHQVMGISKNPDELTDKDMLDGIRFLKKYFEDNPQIELNYDFFGGKELMKTSILQTELALVKKIQVQKKAQEQQSENSASSLVV</sequence>
<protein>
    <submittedName>
        <fullName evidence="1">Type IV secretion protein Dot</fullName>
    </submittedName>
</protein>
<accession>A0A0A2T907</accession>
<name>A0A0A2T907_9GAMM</name>
<dbReference type="RefSeq" id="WP_035887617.1">
    <property type="nucleotide sequence ID" value="NZ_JNCF01000008.1"/>
</dbReference>
<dbReference type="AlphaFoldDB" id="A0A0A2T907"/>
<comment type="caution">
    <text evidence="1">The sequence shown here is derived from an EMBL/GenBank/DDBJ whole genome shotgun (WGS) entry which is preliminary data.</text>
</comment>